<dbReference type="OrthoDB" id="1098472at2"/>
<dbReference type="Proteomes" id="UP000094068">
    <property type="component" value="Unassembled WGS sequence"/>
</dbReference>
<organism evidence="1 2">
    <name type="scientific">Enterococcus ureasiticus</name>
    <dbReference type="NCBI Taxonomy" id="903984"/>
    <lineage>
        <taxon>Bacteria</taxon>
        <taxon>Bacillati</taxon>
        <taxon>Bacillota</taxon>
        <taxon>Bacilli</taxon>
        <taxon>Lactobacillales</taxon>
        <taxon>Enterococcaceae</taxon>
        <taxon>Enterococcus</taxon>
    </lineage>
</organism>
<dbReference type="RefSeq" id="WP_069645105.1">
    <property type="nucleotide sequence ID" value="NZ_MIJZ01000001.1"/>
</dbReference>
<dbReference type="AlphaFoldDB" id="A0A1E5GN78"/>
<dbReference type="STRING" id="903984.BCR21_03425"/>
<comment type="caution">
    <text evidence="1">The sequence shown here is derived from an EMBL/GenBank/DDBJ whole genome shotgun (WGS) entry which is preliminary data.</text>
</comment>
<keyword evidence="2" id="KW-1185">Reference proteome</keyword>
<accession>A0A1E5GN78</accession>
<gene>
    <name evidence="1" type="ORF">BCR21_03425</name>
</gene>
<sequence length="146" mass="16695">MESKIKNLIAQPIVKSSAGGAAGSTLVLEFEDKSYIFIWCSWRIEQGAQVIVTSSDTISPTDNDSSPNGFIGEKSPILEGRKLINFNLTPHYDLEMLFDDEYRLRIFCDIGHSREDYNINWELNIPTENISIEINNHFEECRGKYE</sequence>
<protein>
    <submittedName>
        <fullName evidence="1">Uncharacterized protein</fullName>
    </submittedName>
</protein>
<name>A0A1E5GN78_9ENTE</name>
<evidence type="ECO:0000313" key="2">
    <source>
        <dbReference type="Proteomes" id="UP000094068"/>
    </source>
</evidence>
<evidence type="ECO:0000313" key="1">
    <source>
        <dbReference type="EMBL" id="OEG14055.1"/>
    </source>
</evidence>
<dbReference type="EMBL" id="MIJZ01000001">
    <property type="protein sequence ID" value="OEG14055.1"/>
    <property type="molecule type" value="Genomic_DNA"/>
</dbReference>
<reference evidence="2" key="1">
    <citation type="submission" date="2016-09" db="EMBL/GenBank/DDBJ databases">
        <authorList>
            <person name="Gulvik C.A."/>
        </authorList>
    </citation>
    <scope>NUCLEOTIDE SEQUENCE [LARGE SCALE GENOMIC DNA]</scope>
    <source>
        <strain evidence="2">DSM 23328</strain>
    </source>
</reference>
<proteinExistence type="predicted"/>